<name>A0ABR1JX20_9AGAR</name>
<dbReference type="EMBL" id="JBANRG010000003">
    <property type="protein sequence ID" value="KAK7468899.1"/>
    <property type="molecule type" value="Genomic_DNA"/>
</dbReference>
<evidence type="ECO:0000259" key="4">
    <source>
        <dbReference type="Pfam" id="PF25036"/>
    </source>
</evidence>
<accession>A0ABR1JX20</accession>
<comment type="caution">
    <text evidence="6">The sequence shown here is derived from an EMBL/GenBank/DDBJ whole genome shotgun (WGS) entry which is preliminary data.</text>
</comment>
<dbReference type="InterPro" id="IPR056748">
    <property type="entry name" value="VPS13-like_C"/>
</dbReference>
<organism evidence="6 7">
    <name type="scientific">Marasmiellus scandens</name>
    <dbReference type="NCBI Taxonomy" id="2682957"/>
    <lineage>
        <taxon>Eukaryota</taxon>
        <taxon>Fungi</taxon>
        <taxon>Dikarya</taxon>
        <taxon>Basidiomycota</taxon>
        <taxon>Agaricomycotina</taxon>
        <taxon>Agaricomycetes</taxon>
        <taxon>Agaricomycetidae</taxon>
        <taxon>Agaricales</taxon>
        <taxon>Marasmiineae</taxon>
        <taxon>Omphalotaceae</taxon>
        <taxon>Marasmiellus</taxon>
    </lineage>
</organism>
<feature type="domain" description="Intermembrane lipid transfer protein VPS13-like C-terminal" evidence="5">
    <location>
        <begin position="1254"/>
        <end position="1361"/>
    </location>
</feature>
<protein>
    <submittedName>
        <fullName evidence="6">Vacuolar protein sorting-associated protein 13</fullName>
    </submittedName>
</protein>
<evidence type="ECO:0000259" key="5">
    <source>
        <dbReference type="Pfam" id="PF25037"/>
    </source>
</evidence>
<comment type="similarity">
    <text evidence="1">Belongs to the VPS13 family.</text>
</comment>
<dbReference type="PANTHER" id="PTHR16166">
    <property type="entry name" value="VACUOLAR PROTEIN SORTING-ASSOCIATED PROTEIN VPS13"/>
    <property type="match status" value="1"/>
</dbReference>
<evidence type="ECO:0000313" key="7">
    <source>
        <dbReference type="Proteomes" id="UP001498398"/>
    </source>
</evidence>
<gene>
    <name evidence="6" type="primary">VPS13_1</name>
    <name evidence="6" type="ORF">VKT23_003396</name>
</gene>
<dbReference type="Pfam" id="PF25037">
    <property type="entry name" value="VPS13_C"/>
    <property type="match status" value="1"/>
</dbReference>
<feature type="domain" description="Vacuolar protein sorting-associated protein 13 VPS13 adaptor binding" evidence="4">
    <location>
        <begin position="153"/>
        <end position="732"/>
    </location>
</feature>
<feature type="region of interest" description="Disordered" evidence="2">
    <location>
        <begin position="468"/>
        <end position="487"/>
    </location>
</feature>
<dbReference type="Pfam" id="PF25033">
    <property type="entry name" value="VPS13_M"/>
    <property type="match status" value="1"/>
</dbReference>
<evidence type="ECO:0000259" key="3">
    <source>
        <dbReference type="Pfam" id="PF25033"/>
    </source>
</evidence>
<reference evidence="6 7" key="1">
    <citation type="submission" date="2024-01" db="EMBL/GenBank/DDBJ databases">
        <title>A draft genome for the cacao thread blight pathogen Marasmiellus scandens.</title>
        <authorList>
            <person name="Baruah I.K."/>
            <person name="Leung J."/>
            <person name="Bukari Y."/>
            <person name="Amoako-Attah I."/>
            <person name="Meinhardt L.W."/>
            <person name="Bailey B.A."/>
            <person name="Cohen S.P."/>
        </authorList>
    </citation>
    <scope>NUCLEOTIDE SEQUENCE [LARGE SCALE GENOMIC DNA]</scope>
    <source>
        <strain evidence="6 7">GH-19</strain>
    </source>
</reference>
<evidence type="ECO:0000256" key="2">
    <source>
        <dbReference type="SAM" id="MobiDB-lite"/>
    </source>
</evidence>
<sequence>MHEQPMLHLKIKPFIIGAKDWSGNLSATTMLATQISYWNLTNSHWEPLIDPWTFTISVAKESPTSELNIQLSARERLDLNLSTTFAELAITTAKMWTQEGEDILQKARGSYAPYRIQNRTGSPIFIWAAEDHTSEGTGTQILSEQTIDWRFDDWKTMREHVSGSGQHNIGIRFVNKSWEPVPAVAVDREGEFVFTLRPRTEKHSNRLLCEVKVVDNVKVVTIRSTYKVDNQTLYPLEITLVDEHGHPVYSLEKVAPGQDFCLPIEAVNENRIRIQPDQGFGYKWCSPIRWEELVSSRSFTVKCPHTDPREAAFRFQAWVQSDLNPNESLVRKYPKINLKLRAPIELENLLPYNIQYRVYDKNTDQNWRSYLRQGGIMPVHSVELGHLVLLNVEVQDTVFKPSDFAIINTDGHSDFDIEQNLILRDSHERRLNLKLNYIRYPDSGGAFKVQIYSPYIIVNKTGLPFNVRSARSNRPTPPQDVAGETSTDVLSSPAPFLLSHANERGHDFVIRIGDSSWSKPFSVEAPAAETALVIPSQRQRSEEIHVGVSWSEGLGKYKLSKVITLAPRFLLKNNFAEPIQFREHGVAPREHSVINPGERCSLSFMRTGQEKLLMFAFPGLNAKWSPPINIEDIGSIHFRLPVSSDDQKLLRADVKVDGSTIFIYISAASEGWPFVIENGSDFTFSMCQADANIGEDQAKTSPPGPSSSKARPTYIIRPHATVSYAWDFPAARDKKMLLNVNGRKRLVDPMEIGVLMPFRFDEGRTVALDVRADGPKQVLRITNYNRDQSVYKPKRSNTLVSRQDSISSSVEAFEAVTTENVPTLSFSVDFAGIGISLVNRKLIEVIYVSIAHLSFEYIDSTNAQSVNLSCGSLQVDNQLHDALFPVILQPTPIPKESKGVAALPTVQASIILLKDEEHGVLFVKYCSVLLQALTIEVDEDLLFALYDLTQIKGASWEEVSQDVLIEHPQDIPEPKEAAAGRDLYFEVLELQPIKLFLSFMRTERVNSEEKLSIRNPLAVVLNALTMTVGNINDAPLEMNALAIKDVRLTTPELQARILYHYRQDVIRQLYRILGSADFIGNPVGLFTNVSSGVADIFYEPFHGVVMHGNKELGIGIAKGAASFVKKTVFGISDSMTKFTSSVGKGLSAATFDSEYQARRRMNQRRNKPKHAINGVTAGGEAFANSVASAMEGVLMKPLEGAESEGAVGFFKGMGKGIVGAVTKPVVGVFDLASNVSEGIRNTTTVFDNPERDRVRLPRLVPHDSVLRPYAAREAMGQYWMRDLNGGAYRREFYVAHINTPGSDNVVLLTMSRILSFWSKKLRLDWELPLTQVKGITVEDTGIRFAHKAGKEHDKFVFIPDKASQSWFFERVAGVVKAFNMRKKME</sequence>
<dbReference type="Pfam" id="PF25036">
    <property type="entry name" value="VPS13_VAB"/>
    <property type="match status" value="1"/>
</dbReference>
<dbReference type="InterPro" id="IPR026847">
    <property type="entry name" value="VPS13"/>
</dbReference>
<evidence type="ECO:0000256" key="1">
    <source>
        <dbReference type="ARBA" id="ARBA00006545"/>
    </source>
</evidence>
<dbReference type="InterPro" id="IPR056747">
    <property type="entry name" value="VPS13-like_M"/>
</dbReference>
<feature type="domain" description="VPS13-like middle region" evidence="3">
    <location>
        <begin position="4"/>
        <end position="99"/>
    </location>
</feature>
<dbReference type="Proteomes" id="UP001498398">
    <property type="component" value="Unassembled WGS sequence"/>
</dbReference>
<dbReference type="InterPro" id="IPR009543">
    <property type="entry name" value="VPS13_VAB"/>
</dbReference>
<dbReference type="PANTHER" id="PTHR16166:SF93">
    <property type="entry name" value="INTERMEMBRANE LIPID TRANSFER PROTEIN VPS13"/>
    <property type="match status" value="1"/>
</dbReference>
<keyword evidence="7" id="KW-1185">Reference proteome</keyword>
<proteinExistence type="inferred from homology"/>
<evidence type="ECO:0000313" key="6">
    <source>
        <dbReference type="EMBL" id="KAK7468899.1"/>
    </source>
</evidence>